<evidence type="ECO:0000259" key="1">
    <source>
        <dbReference type="Pfam" id="PF13460"/>
    </source>
</evidence>
<dbReference type="Pfam" id="PF11066">
    <property type="entry name" value="DUF2867"/>
    <property type="match status" value="1"/>
</dbReference>
<protein>
    <submittedName>
        <fullName evidence="2">Epimerase</fullName>
    </submittedName>
</protein>
<gene>
    <name evidence="2" type="ORF">FUAX_37260</name>
</gene>
<dbReference type="Gene3D" id="3.40.50.720">
    <property type="entry name" value="NAD(P)-binding Rossmann-like Domain"/>
    <property type="match status" value="1"/>
</dbReference>
<dbReference type="Pfam" id="PF13460">
    <property type="entry name" value="NAD_binding_10"/>
    <property type="match status" value="1"/>
</dbReference>
<dbReference type="AlphaFoldDB" id="A0AAU9CGI0"/>
<dbReference type="Proteomes" id="UP001348817">
    <property type="component" value="Chromosome"/>
</dbReference>
<dbReference type="InterPro" id="IPR051207">
    <property type="entry name" value="ComplexI_NDUFA9_subunit"/>
</dbReference>
<proteinExistence type="predicted"/>
<organism evidence="2 3">
    <name type="scientific">Fulvitalea axinellae</name>
    <dbReference type="NCBI Taxonomy" id="1182444"/>
    <lineage>
        <taxon>Bacteria</taxon>
        <taxon>Pseudomonadati</taxon>
        <taxon>Bacteroidota</taxon>
        <taxon>Cytophagia</taxon>
        <taxon>Cytophagales</taxon>
        <taxon>Persicobacteraceae</taxon>
        <taxon>Fulvitalea</taxon>
    </lineage>
</organism>
<dbReference type="InterPro" id="IPR036291">
    <property type="entry name" value="NAD(P)-bd_dom_sf"/>
</dbReference>
<feature type="domain" description="NAD(P)-binding" evidence="1">
    <location>
        <begin position="7"/>
        <end position="123"/>
    </location>
</feature>
<dbReference type="SUPFAM" id="SSF51735">
    <property type="entry name" value="NAD(P)-binding Rossmann-fold domains"/>
    <property type="match status" value="1"/>
</dbReference>
<dbReference type="EMBL" id="AP025314">
    <property type="protein sequence ID" value="BDD11294.1"/>
    <property type="molecule type" value="Genomic_DNA"/>
</dbReference>
<dbReference type="RefSeq" id="WP_338392796.1">
    <property type="nucleotide sequence ID" value="NZ_AP025314.1"/>
</dbReference>
<accession>A0AAU9CGI0</accession>
<dbReference type="GO" id="GO:0044877">
    <property type="term" value="F:protein-containing complex binding"/>
    <property type="evidence" value="ECO:0007669"/>
    <property type="project" value="TreeGrafter"/>
</dbReference>
<name>A0AAU9CGI0_9BACT</name>
<dbReference type="KEGG" id="fax:FUAX_37260"/>
<evidence type="ECO:0000313" key="3">
    <source>
        <dbReference type="Proteomes" id="UP001348817"/>
    </source>
</evidence>
<dbReference type="PANTHER" id="PTHR12126:SF11">
    <property type="entry name" value="NADH DEHYDROGENASE [UBIQUINONE] 1 ALPHA SUBCOMPLEX SUBUNIT 9, MITOCHONDRIAL"/>
    <property type="match status" value="1"/>
</dbReference>
<dbReference type="PANTHER" id="PTHR12126">
    <property type="entry name" value="NADH-UBIQUINONE OXIDOREDUCTASE 39 KDA SUBUNIT-RELATED"/>
    <property type="match status" value="1"/>
</dbReference>
<sequence>MKILLTGANGYVGRRLLPVLVMAKHKVVCLVRDKRRLVLERNMRNKVEILEMDLTDEEALHKMPNDIDVAYYLVHSLSHTSRDERLAAKNFVKTLEQGTCKQMIYLGHLANNDILIKQFRTWIHVEEVLRMSKIPLTVLRSTMILGSGSAIFEILRDLVEKSPIMLAPDWVMTRCQPIDIKNVVIYLAKSAGNKKVYHKVFDIGGPAVMTYYDMLMIYAEERGLRRKIVIVPALPHRLSARWLRSITSTTLPIARYFVGSMKNEVVVNCNGIEDVIRQPLLNYREMIRTAFKDIKQNEVVSSWMDACCTGKTNLELVDFVQVPIYGCFQDRREADIEGQDPDVLFNRIWEIGGDNGWYGLNFIWRIRGFFDRVFGGPGLRRGRRSQTDLKPGDALDFWRVLMADKSSRRLLLYSELKTPGEAWLEFKVKPTADGCRLQQSLSYRPKGLSGRLYWHFFQFIRVPAMRSLISSLAEVSVKEDGATSFAVRRLGNLKIHR</sequence>
<evidence type="ECO:0000313" key="2">
    <source>
        <dbReference type="EMBL" id="BDD11294.1"/>
    </source>
</evidence>
<dbReference type="InterPro" id="IPR016040">
    <property type="entry name" value="NAD(P)-bd_dom"/>
</dbReference>
<dbReference type="InterPro" id="IPR021295">
    <property type="entry name" value="DUF2867"/>
</dbReference>
<reference evidence="2 3" key="1">
    <citation type="submission" date="2021-12" db="EMBL/GenBank/DDBJ databases">
        <title>Genome sequencing of bacteria with rrn-lacking chromosome and rrn-plasmid.</title>
        <authorList>
            <person name="Anda M."/>
            <person name="Iwasaki W."/>
        </authorList>
    </citation>
    <scope>NUCLEOTIDE SEQUENCE [LARGE SCALE GENOMIC DNA]</scope>
    <source>
        <strain evidence="2 3">DSM 100852</strain>
    </source>
</reference>
<keyword evidence="3" id="KW-1185">Reference proteome</keyword>